<dbReference type="InterPro" id="IPR027410">
    <property type="entry name" value="TCP-1-like_intermed_sf"/>
</dbReference>
<dbReference type="GO" id="GO:0006457">
    <property type="term" value="P:protein folding"/>
    <property type="evidence" value="ECO:0000318"/>
    <property type="project" value="GO_Central"/>
</dbReference>
<dbReference type="NCBIfam" id="NF009488">
    <property type="entry name" value="PRK12850.1"/>
    <property type="match status" value="1"/>
</dbReference>
<dbReference type="Gene3D" id="1.10.560.10">
    <property type="entry name" value="GroEL-like equatorial domain"/>
    <property type="match status" value="1"/>
</dbReference>
<evidence type="ECO:0000256" key="4">
    <source>
        <dbReference type="ARBA" id="ARBA00023186"/>
    </source>
</evidence>
<organism evidence="6 7">
    <name type="scientific">Spinacia oleracea</name>
    <name type="common">Spinach</name>
    <dbReference type="NCBI Taxonomy" id="3562"/>
    <lineage>
        <taxon>Eukaryota</taxon>
        <taxon>Viridiplantae</taxon>
        <taxon>Streptophyta</taxon>
        <taxon>Embryophyta</taxon>
        <taxon>Tracheophyta</taxon>
        <taxon>Spermatophyta</taxon>
        <taxon>Magnoliopsida</taxon>
        <taxon>eudicotyledons</taxon>
        <taxon>Gunneridae</taxon>
        <taxon>Pentapetalae</taxon>
        <taxon>Caryophyllales</taxon>
        <taxon>Chenopodiaceae</taxon>
        <taxon>Chenopodioideae</taxon>
        <taxon>Anserineae</taxon>
        <taxon>Spinacia</taxon>
    </lineage>
</organism>
<dbReference type="PRINTS" id="PR00298">
    <property type="entry name" value="CHAPERONIN60"/>
</dbReference>
<proteinExistence type="inferred from homology"/>
<gene>
    <name evidence="7" type="primary">LOC110801975</name>
</gene>
<dbReference type="RefSeq" id="XP_021863082.2">
    <property type="nucleotide sequence ID" value="XM_022007390.2"/>
</dbReference>
<name>A0A9R0J7W7_SPIOL</name>
<dbReference type="NCBIfam" id="NF009489">
    <property type="entry name" value="PRK12851.1"/>
    <property type="match status" value="1"/>
</dbReference>
<reference evidence="6" key="1">
    <citation type="journal article" date="2021" name="Nat. Commun.">
        <title>Genomic analyses provide insights into spinach domestication and the genetic basis of agronomic traits.</title>
        <authorList>
            <person name="Cai X."/>
            <person name="Sun X."/>
            <person name="Xu C."/>
            <person name="Sun H."/>
            <person name="Wang X."/>
            <person name="Ge C."/>
            <person name="Zhang Z."/>
            <person name="Wang Q."/>
            <person name="Fei Z."/>
            <person name="Jiao C."/>
            <person name="Wang Q."/>
        </authorList>
    </citation>
    <scope>NUCLEOTIDE SEQUENCE [LARGE SCALE GENOMIC DNA]</scope>
    <source>
        <strain evidence="6">cv. Varoflay</strain>
    </source>
</reference>
<accession>A0A9R0J7W7</accession>
<reference evidence="7" key="2">
    <citation type="submission" date="2025-08" db="UniProtKB">
        <authorList>
            <consortium name="RefSeq"/>
        </authorList>
    </citation>
    <scope>IDENTIFICATION</scope>
    <source>
        <tissue evidence="7">Leaf</tissue>
    </source>
</reference>
<dbReference type="SUPFAM" id="SSF52029">
    <property type="entry name" value="GroEL apical domain-like"/>
    <property type="match status" value="1"/>
</dbReference>
<protein>
    <submittedName>
        <fullName evidence="7">Chaperonin 60 subunit alpha 2, chloroplastic</fullName>
    </submittedName>
</protein>
<dbReference type="SUPFAM" id="SSF54849">
    <property type="entry name" value="GroEL-intermediate domain like"/>
    <property type="match status" value="1"/>
</dbReference>
<dbReference type="NCBIfam" id="NF009487">
    <property type="entry name" value="PRK12849.1"/>
    <property type="match status" value="1"/>
</dbReference>
<dbReference type="GO" id="GO:0140662">
    <property type="term" value="F:ATP-dependent protein folding chaperone"/>
    <property type="evidence" value="ECO:0007669"/>
    <property type="project" value="InterPro"/>
</dbReference>
<dbReference type="GeneID" id="110801975"/>
<dbReference type="Gene3D" id="3.50.7.10">
    <property type="entry name" value="GroEL"/>
    <property type="match status" value="1"/>
</dbReference>
<dbReference type="InterPro" id="IPR018370">
    <property type="entry name" value="Chaperonin_Cpn60_CS"/>
</dbReference>
<dbReference type="KEGG" id="soe:110801975"/>
<keyword evidence="2" id="KW-0547">Nucleotide-binding</keyword>
<dbReference type="CDD" id="cd03344">
    <property type="entry name" value="GroEL"/>
    <property type="match status" value="1"/>
</dbReference>
<evidence type="ECO:0000256" key="1">
    <source>
        <dbReference type="ARBA" id="ARBA00006607"/>
    </source>
</evidence>
<evidence type="ECO:0000256" key="2">
    <source>
        <dbReference type="ARBA" id="ARBA00022741"/>
    </source>
</evidence>
<dbReference type="PROSITE" id="PS00296">
    <property type="entry name" value="CHAPERONINS_CPN60"/>
    <property type="match status" value="1"/>
</dbReference>
<evidence type="ECO:0000313" key="6">
    <source>
        <dbReference type="Proteomes" id="UP000813463"/>
    </source>
</evidence>
<evidence type="ECO:0000313" key="7">
    <source>
        <dbReference type="RefSeq" id="XP_021863082.2"/>
    </source>
</evidence>
<keyword evidence="6" id="KW-1185">Reference proteome</keyword>
<dbReference type="InterPro" id="IPR027409">
    <property type="entry name" value="GroEL-like_apical_dom_sf"/>
</dbReference>
<dbReference type="InterPro" id="IPR027413">
    <property type="entry name" value="GROEL-like_equatorial_sf"/>
</dbReference>
<sequence>MLGTSNHLSFSTAFILGIDGSKLFGHYSSDVFHKNMRLRNRLIIRAGPKKILFDTKCREAMQVGVNKLADAVSLTLGPKGRNVILSDSKSLKVINDGVTIAKAIELADSIENAGAMLIQEVASKVNDAAGDGTTTAIILAREMIKSGLLAITFGANPSGLRRGMEKTVNGLIKKLKKRSIPVKGRDDIRAVASISAGNDDYVGSILAEAIDKIGADGLISIESSSTSETYVIFEEGMKIDKGYMSPFFVTNLDKSTVEFDNAKVLVTDQKISTVQEIVPLLEKTAQLSVPLLIIAEDISNQVLETLIVNKSKGLVRAAVVKCPGFGDAKKALLQDIALMTGGDFLSGDMGLSIGDATSDQLGVARKVTITDNTTTIVSDPSTKAEIRARILQIKKDLAETESSHLSRKLAERIAKLSGGVAVIKVGAHTETELEDRKLRIEDAKSATFAAMDEGIVPGGGAAFIHLSEEIASITSSWEDTDELIGADIIRKALVAPAKSIAENAGVDGEVVVERIRTSDWRIGYNAMAGRFEDLFDAGIIDPCRVTRCCLQYAVSIAGLVLTTQAILVEKNKEPKPLVPHIPGISP</sequence>
<dbReference type="AlphaFoldDB" id="A0A9R0J7W7"/>
<dbReference type="Proteomes" id="UP000813463">
    <property type="component" value="Chromosome 3"/>
</dbReference>
<evidence type="ECO:0000256" key="5">
    <source>
        <dbReference type="RuleBase" id="RU000418"/>
    </source>
</evidence>
<comment type="similarity">
    <text evidence="1 5">Belongs to the chaperonin (HSP60) family.</text>
</comment>
<dbReference type="Gene3D" id="3.30.260.10">
    <property type="entry name" value="TCP-1-like chaperonin intermediate domain"/>
    <property type="match status" value="1"/>
</dbReference>
<dbReference type="GO" id="GO:0005524">
    <property type="term" value="F:ATP binding"/>
    <property type="evidence" value="ECO:0007669"/>
    <property type="project" value="UniProtKB-KW"/>
</dbReference>
<dbReference type="InterPro" id="IPR001844">
    <property type="entry name" value="Cpn60/GroEL"/>
</dbReference>
<dbReference type="SUPFAM" id="SSF48592">
    <property type="entry name" value="GroEL equatorial domain-like"/>
    <property type="match status" value="1"/>
</dbReference>
<dbReference type="GO" id="GO:0042026">
    <property type="term" value="P:protein refolding"/>
    <property type="evidence" value="ECO:0007669"/>
    <property type="project" value="InterPro"/>
</dbReference>
<dbReference type="Pfam" id="PF00118">
    <property type="entry name" value="Cpn60_TCP1"/>
    <property type="match status" value="1"/>
</dbReference>
<dbReference type="InterPro" id="IPR002423">
    <property type="entry name" value="Cpn60/GroEL/TCP-1"/>
</dbReference>
<dbReference type="NCBIfam" id="TIGR02348">
    <property type="entry name" value="GroEL"/>
    <property type="match status" value="1"/>
</dbReference>
<keyword evidence="3" id="KW-0067">ATP-binding</keyword>
<keyword evidence="4" id="KW-0143">Chaperone</keyword>
<evidence type="ECO:0000256" key="3">
    <source>
        <dbReference type="ARBA" id="ARBA00022840"/>
    </source>
</evidence>
<dbReference type="NCBIfam" id="NF000592">
    <property type="entry name" value="PRK00013.1"/>
    <property type="match status" value="1"/>
</dbReference>
<dbReference type="PANTHER" id="PTHR45633">
    <property type="entry name" value="60 KDA HEAT SHOCK PROTEIN, MITOCHONDRIAL"/>
    <property type="match status" value="1"/>
</dbReference>